<evidence type="ECO:0000313" key="11">
    <source>
        <dbReference type="EMBL" id="OSX74768.1"/>
    </source>
</evidence>
<dbReference type="GO" id="GO:0008198">
    <property type="term" value="F:ferrous iron binding"/>
    <property type="evidence" value="ECO:0007669"/>
    <property type="project" value="TreeGrafter"/>
</dbReference>
<evidence type="ECO:0000256" key="9">
    <source>
        <dbReference type="RuleBase" id="RU366010"/>
    </source>
</evidence>
<evidence type="ECO:0000256" key="3">
    <source>
        <dbReference type="ARBA" id="ARBA00022723"/>
    </source>
</evidence>
<feature type="binding site" evidence="8">
    <location>
        <position position="184"/>
    </location>
    <ligand>
        <name>Fe cation</name>
        <dbReference type="ChEBI" id="CHEBI:24875"/>
        <note>catalytic</note>
    </ligand>
</feature>
<gene>
    <name evidence="11" type="ORF">BU14_0268s0009</name>
</gene>
<protein>
    <recommendedName>
        <fullName evidence="2 9">Cysteine dioxygenase</fullName>
        <ecNumber evidence="2 9">1.13.11.20</ecNumber>
    </recommendedName>
</protein>
<dbReference type="EC" id="1.13.11.20" evidence="2 9"/>
<evidence type="ECO:0000256" key="5">
    <source>
        <dbReference type="ARBA" id="ARBA00023002"/>
    </source>
</evidence>
<evidence type="ECO:0000256" key="8">
    <source>
        <dbReference type="PIRSR" id="PIRSR610300-51"/>
    </source>
</evidence>
<dbReference type="OrthoDB" id="543511at2759"/>
<keyword evidence="5 9" id="KW-0560">Oxidoreductase</keyword>
<dbReference type="PANTHER" id="PTHR12918:SF1">
    <property type="entry name" value="CYSTEINE DIOXYGENASE TYPE 1"/>
    <property type="match status" value="1"/>
</dbReference>
<dbReference type="Pfam" id="PF05995">
    <property type="entry name" value="CDO_I"/>
    <property type="match status" value="1"/>
</dbReference>
<organism evidence="11 12">
    <name type="scientific">Porphyra umbilicalis</name>
    <name type="common">Purple laver</name>
    <name type="synonym">Red alga</name>
    <dbReference type="NCBI Taxonomy" id="2786"/>
    <lineage>
        <taxon>Eukaryota</taxon>
        <taxon>Rhodophyta</taxon>
        <taxon>Bangiophyceae</taxon>
        <taxon>Bangiales</taxon>
        <taxon>Bangiaceae</taxon>
        <taxon>Porphyra</taxon>
    </lineage>
</organism>
<evidence type="ECO:0000256" key="7">
    <source>
        <dbReference type="PIRSR" id="PIRSR610300-50"/>
    </source>
</evidence>
<keyword evidence="3 8" id="KW-0479">Metal-binding</keyword>
<keyword evidence="12" id="KW-1185">Reference proteome</keyword>
<feature type="binding site" evidence="8">
    <location>
        <position position="91"/>
    </location>
    <ligand>
        <name>Fe cation</name>
        <dbReference type="ChEBI" id="CHEBI:24875"/>
        <note>catalytic</note>
    </ligand>
</feature>
<feature type="region of interest" description="Disordered" evidence="10">
    <location>
        <begin position="112"/>
        <end position="143"/>
    </location>
</feature>
<dbReference type="InterPro" id="IPR014710">
    <property type="entry name" value="RmlC-like_jellyroll"/>
</dbReference>
<dbReference type="Gene3D" id="2.60.120.10">
    <property type="entry name" value="Jelly Rolls"/>
    <property type="match status" value="1"/>
</dbReference>
<evidence type="ECO:0000256" key="2">
    <source>
        <dbReference type="ARBA" id="ARBA00013133"/>
    </source>
</evidence>
<dbReference type="PANTHER" id="PTHR12918">
    <property type="entry name" value="CYSTEINE DIOXYGENASE"/>
    <property type="match status" value="1"/>
</dbReference>
<keyword evidence="7" id="KW-0883">Thioether bond</keyword>
<dbReference type="Proteomes" id="UP000218209">
    <property type="component" value="Unassembled WGS sequence"/>
</dbReference>
<evidence type="ECO:0000256" key="10">
    <source>
        <dbReference type="SAM" id="MobiDB-lite"/>
    </source>
</evidence>
<feature type="cross-link" description="3'-(S-cysteinyl)-tyrosine (Cys-Tyr)" evidence="7">
    <location>
        <begin position="96"/>
        <end position="201"/>
    </location>
</feature>
<feature type="binding site" evidence="8">
    <location>
        <position position="89"/>
    </location>
    <ligand>
        <name>Fe cation</name>
        <dbReference type="ChEBI" id="CHEBI:24875"/>
        <note>catalytic</note>
    </ligand>
</feature>
<comment type="catalytic activity">
    <reaction evidence="9">
        <text>L-cysteine + O2 = 3-sulfino-L-alanine + H(+)</text>
        <dbReference type="Rhea" id="RHEA:20441"/>
        <dbReference type="ChEBI" id="CHEBI:15378"/>
        <dbReference type="ChEBI" id="CHEBI:15379"/>
        <dbReference type="ChEBI" id="CHEBI:35235"/>
        <dbReference type="ChEBI" id="CHEBI:61085"/>
        <dbReference type="EC" id="1.13.11.20"/>
    </reaction>
</comment>
<dbReference type="CDD" id="cd10548">
    <property type="entry name" value="cupin_CDO"/>
    <property type="match status" value="1"/>
</dbReference>
<keyword evidence="6 8" id="KW-0408">Iron</keyword>
<name>A0A1X6P1M8_PORUM</name>
<reference evidence="11 12" key="1">
    <citation type="submission" date="2017-03" db="EMBL/GenBank/DDBJ databases">
        <title>WGS assembly of Porphyra umbilicalis.</title>
        <authorList>
            <person name="Brawley S.H."/>
            <person name="Blouin N.A."/>
            <person name="Ficko-Blean E."/>
            <person name="Wheeler G.L."/>
            <person name="Lohr M."/>
            <person name="Goodson H.V."/>
            <person name="Jenkins J.W."/>
            <person name="Blaby-Haas C.E."/>
            <person name="Helliwell K.E."/>
            <person name="Chan C."/>
            <person name="Marriage T."/>
            <person name="Bhattacharya D."/>
            <person name="Klein A.S."/>
            <person name="Badis Y."/>
            <person name="Brodie J."/>
            <person name="Cao Y."/>
            <person name="Collen J."/>
            <person name="Dittami S.M."/>
            <person name="Gachon C.M."/>
            <person name="Green B.R."/>
            <person name="Karpowicz S."/>
            <person name="Kim J.W."/>
            <person name="Kudahl U."/>
            <person name="Lin S."/>
            <person name="Michel G."/>
            <person name="Mittag M."/>
            <person name="Olson B.J."/>
            <person name="Pangilinan J."/>
            <person name="Peng Y."/>
            <person name="Qiu H."/>
            <person name="Shu S."/>
            <person name="Singer J.T."/>
            <person name="Smith A.G."/>
            <person name="Sprecher B.N."/>
            <person name="Wagner V."/>
            <person name="Wang W."/>
            <person name="Wang Z.-Y."/>
            <person name="Yan J."/>
            <person name="Yarish C."/>
            <person name="Zoeuner-Riek S."/>
            <person name="Zhuang Y."/>
            <person name="Zou Y."/>
            <person name="Lindquist E.A."/>
            <person name="Grimwood J."/>
            <person name="Barry K."/>
            <person name="Rokhsar D.S."/>
            <person name="Schmutz J."/>
            <person name="Stiller J.W."/>
            <person name="Grossman A.R."/>
            <person name="Prochnik S.E."/>
        </authorList>
    </citation>
    <scope>NUCLEOTIDE SEQUENCE [LARGE SCALE GENOMIC DNA]</scope>
    <source>
        <strain evidence="11">4086291</strain>
    </source>
</reference>
<evidence type="ECO:0000256" key="4">
    <source>
        <dbReference type="ARBA" id="ARBA00022964"/>
    </source>
</evidence>
<accession>A0A1X6P1M8</accession>
<evidence type="ECO:0000256" key="1">
    <source>
        <dbReference type="ARBA" id="ARBA00006622"/>
    </source>
</evidence>
<sequence>MAKLPCCPPPPPDRPLERADPALVAALVAGDGDAVASRLAGDDMVSPDALRPYIFFDGQKPYTRNVVTVNEHYALIAMCWSPGRSSPVHDHAGSGCWLRVISGGLTESLYSGPSGEGGDKAFPDEPLSSSDGEADAAATTAPAVDCSDGGGGVAAHTDRALRLVSRRPLRSGSCSYMADDLGLHAVSNASSVTPAVSLHCYAPPFASCQVFGRVRVGGGIDRAAIERVGKEVHMTFDSVGGQVLGERGDALIKSFVPLEREGGEDVLMYDI</sequence>
<keyword evidence="4 9" id="KW-0223">Dioxygenase</keyword>
<dbReference type="AlphaFoldDB" id="A0A1X6P1M8"/>
<proteinExistence type="inferred from homology"/>
<comment type="similarity">
    <text evidence="1 9">Belongs to the cysteine dioxygenase family.</text>
</comment>
<dbReference type="InterPro" id="IPR011051">
    <property type="entry name" value="RmlC_Cupin_sf"/>
</dbReference>
<evidence type="ECO:0000256" key="6">
    <source>
        <dbReference type="ARBA" id="ARBA00023004"/>
    </source>
</evidence>
<dbReference type="EMBL" id="KV918931">
    <property type="protein sequence ID" value="OSX74768.1"/>
    <property type="molecule type" value="Genomic_DNA"/>
</dbReference>
<dbReference type="SUPFAM" id="SSF51182">
    <property type="entry name" value="RmlC-like cupins"/>
    <property type="match status" value="1"/>
</dbReference>
<dbReference type="GO" id="GO:0017172">
    <property type="term" value="F:cysteine dioxygenase activity"/>
    <property type="evidence" value="ECO:0007669"/>
    <property type="project" value="UniProtKB-UniRule"/>
</dbReference>
<dbReference type="InterPro" id="IPR010300">
    <property type="entry name" value="CDO_1"/>
</dbReference>
<evidence type="ECO:0000313" key="12">
    <source>
        <dbReference type="Proteomes" id="UP000218209"/>
    </source>
</evidence>
<dbReference type="GO" id="GO:0019448">
    <property type="term" value="P:L-cysteine catabolic process"/>
    <property type="evidence" value="ECO:0007669"/>
    <property type="project" value="TreeGrafter"/>
</dbReference>
<comment type="cofactor">
    <cofactor evidence="9">
        <name>Fe cation</name>
        <dbReference type="ChEBI" id="CHEBI:24875"/>
    </cofactor>
    <text evidence="9">Binds 1 Fe cation per subunit.</text>
</comment>